<dbReference type="InterPro" id="IPR024230">
    <property type="entry name" value="GspL_cyto_dom"/>
</dbReference>
<accession>A0A2S9GYS4</accession>
<organism evidence="12 13">
    <name type="scientific">Solimicrobium silvestre</name>
    <dbReference type="NCBI Taxonomy" id="2099400"/>
    <lineage>
        <taxon>Bacteria</taxon>
        <taxon>Pseudomonadati</taxon>
        <taxon>Pseudomonadota</taxon>
        <taxon>Betaproteobacteria</taxon>
        <taxon>Burkholderiales</taxon>
        <taxon>Oxalobacteraceae</taxon>
        <taxon>Solimicrobium</taxon>
    </lineage>
</organism>
<dbReference type="EMBL" id="PUGF01000010">
    <property type="protein sequence ID" value="PRC92863.1"/>
    <property type="molecule type" value="Genomic_DNA"/>
</dbReference>
<evidence type="ECO:0000256" key="4">
    <source>
        <dbReference type="ARBA" id="ARBA00022475"/>
    </source>
</evidence>
<keyword evidence="7" id="KW-0653">Protein transport</keyword>
<dbReference type="Pfam" id="PF12693">
    <property type="entry name" value="GspL_C"/>
    <property type="match status" value="1"/>
</dbReference>
<evidence type="ECO:0000313" key="12">
    <source>
        <dbReference type="EMBL" id="PRC92863.1"/>
    </source>
</evidence>
<dbReference type="NCBIfam" id="TIGR01709">
    <property type="entry name" value="typeII_sec_gspL"/>
    <property type="match status" value="1"/>
</dbReference>
<evidence type="ECO:0000256" key="3">
    <source>
        <dbReference type="ARBA" id="ARBA00022448"/>
    </source>
</evidence>
<dbReference type="AlphaFoldDB" id="A0A2S9GYS4"/>
<feature type="domain" description="GspL cytoplasmic actin-ATPase-like" evidence="10">
    <location>
        <begin position="6"/>
        <end position="124"/>
    </location>
</feature>
<evidence type="ECO:0000256" key="1">
    <source>
        <dbReference type="ARBA" id="ARBA00004377"/>
    </source>
</evidence>
<evidence type="ECO:0000256" key="8">
    <source>
        <dbReference type="ARBA" id="ARBA00022989"/>
    </source>
</evidence>
<keyword evidence="9" id="KW-0472">Membrane</keyword>
<protein>
    <submittedName>
        <fullName evidence="12">Type II secretion system (T2SS), protein L</fullName>
    </submittedName>
</protein>
<keyword evidence="13" id="KW-1185">Reference proteome</keyword>
<evidence type="ECO:0000259" key="10">
    <source>
        <dbReference type="Pfam" id="PF05134"/>
    </source>
</evidence>
<dbReference type="GO" id="GO:0015627">
    <property type="term" value="C:type II protein secretion system complex"/>
    <property type="evidence" value="ECO:0007669"/>
    <property type="project" value="InterPro"/>
</dbReference>
<evidence type="ECO:0000313" key="13">
    <source>
        <dbReference type="Proteomes" id="UP000237839"/>
    </source>
</evidence>
<proteinExistence type="inferred from homology"/>
<keyword evidence="8" id="KW-1133">Transmembrane helix</keyword>
<dbReference type="InterPro" id="IPR043129">
    <property type="entry name" value="ATPase_NBD"/>
</dbReference>
<keyword evidence="5" id="KW-0997">Cell inner membrane</keyword>
<feature type="domain" description="GspL periplasmic" evidence="11">
    <location>
        <begin position="229"/>
        <end position="351"/>
    </location>
</feature>
<keyword evidence="3" id="KW-0813">Transport</keyword>
<evidence type="ECO:0000256" key="7">
    <source>
        <dbReference type="ARBA" id="ARBA00022927"/>
    </source>
</evidence>
<dbReference type="GO" id="GO:0005886">
    <property type="term" value="C:plasma membrane"/>
    <property type="evidence" value="ECO:0007669"/>
    <property type="project" value="UniProtKB-SubCell"/>
</dbReference>
<dbReference type="SUPFAM" id="SSF53067">
    <property type="entry name" value="Actin-like ATPase domain"/>
    <property type="match status" value="1"/>
</dbReference>
<dbReference type="PIRSF" id="PIRSF015761">
    <property type="entry name" value="Protein_L"/>
    <property type="match status" value="1"/>
</dbReference>
<reference evidence="12 13" key="1">
    <citation type="submission" date="2018-02" db="EMBL/GenBank/DDBJ databases">
        <title>Solimicrobium silvestre gen. nov., sp. nov., isolated from alpine forest soil.</title>
        <authorList>
            <person name="Margesin R."/>
            <person name="Albuquerque L."/>
            <person name="Zhang D.-C."/>
            <person name="Froufe H.J.C."/>
            <person name="Severino R."/>
            <person name="Roxo I."/>
            <person name="Egas C."/>
            <person name="Da Costa M.S."/>
        </authorList>
    </citation>
    <scope>NUCLEOTIDE SEQUENCE [LARGE SCALE GENOMIC DNA]</scope>
    <source>
        <strain evidence="12 13">S20-91</strain>
    </source>
</reference>
<comment type="subcellular location">
    <subcellularLocation>
        <location evidence="1">Cell inner membrane</location>
        <topology evidence="1">Single-pass membrane protein</topology>
    </subcellularLocation>
</comment>
<evidence type="ECO:0000256" key="5">
    <source>
        <dbReference type="ARBA" id="ARBA00022519"/>
    </source>
</evidence>
<comment type="similarity">
    <text evidence="2">Belongs to the GSP L family.</text>
</comment>
<name>A0A2S9GYS4_9BURK</name>
<keyword evidence="6" id="KW-0812">Transmembrane</keyword>
<evidence type="ECO:0000256" key="2">
    <source>
        <dbReference type="ARBA" id="ARBA00005318"/>
    </source>
</evidence>
<comment type="caution">
    <text evidence="12">The sequence shown here is derived from an EMBL/GenBank/DDBJ whole genome shotgun (WGS) entry which is preliminary data.</text>
</comment>
<evidence type="ECO:0000256" key="9">
    <source>
        <dbReference type="ARBA" id="ARBA00023136"/>
    </source>
</evidence>
<dbReference type="Pfam" id="PF05134">
    <property type="entry name" value="T2SSL"/>
    <property type="match status" value="1"/>
</dbReference>
<dbReference type="GO" id="GO:0009276">
    <property type="term" value="C:Gram-negative-bacterium-type cell wall"/>
    <property type="evidence" value="ECO:0007669"/>
    <property type="project" value="InterPro"/>
</dbReference>
<dbReference type="InterPro" id="IPR025691">
    <property type="entry name" value="GspL_pp_dom"/>
</dbReference>
<gene>
    <name evidence="12" type="ORF">S2091_2280</name>
</gene>
<dbReference type="Proteomes" id="UP000237839">
    <property type="component" value="Unassembled WGS sequence"/>
</dbReference>
<evidence type="ECO:0000259" key="11">
    <source>
        <dbReference type="Pfam" id="PF12693"/>
    </source>
</evidence>
<dbReference type="GO" id="GO:0015628">
    <property type="term" value="P:protein secretion by the type II secretion system"/>
    <property type="evidence" value="ECO:0007669"/>
    <property type="project" value="InterPro"/>
</dbReference>
<evidence type="ECO:0000256" key="6">
    <source>
        <dbReference type="ARBA" id="ARBA00022692"/>
    </source>
</evidence>
<dbReference type="Gene3D" id="3.30.420.380">
    <property type="match status" value="1"/>
</dbReference>
<dbReference type="InterPro" id="IPR007812">
    <property type="entry name" value="T2SS_protein-GspL"/>
</dbReference>
<keyword evidence="4" id="KW-1003">Cell membrane</keyword>
<sequence>MREGHSTLAELSTTISKSNVVLLIAASDVTLLELSIPPMPEAKLKLALPNLVEDQLMCDSAECVLLLGVKPLSSTKRTIAVAQRSWLQQLSGSLFALGANRIKALPAQLCLPFKSGQSSVRLAEHAQDLCANLSMRFDVDSGVGMLLEPEQNAQERLSVIAMLTPPGAIALQISGELVGEYKTAIDANPAWAERMTVQGFNWVSTIQAAKTVSFNLMAGLNTAQTNRIQWKIWRWPLVLATLVLLVNIIGLNNEYWSLKREAQALKTGMTQTYKVSFPTETVIPAPLDQMKKHLDLAQRNSGQGGSDDFTLLLSQFGAAWSAMNAAQLPKLVSIEYKDHGLVLQIKGEMPQQALAQELSAKGLILKKNNEEIWQVRNAK</sequence>